<dbReference type="GO" id="GO:0005068">
    <property type="term" value="F:transmembrane receptor protein tyrosine kinase adaptor activity"/>
    <property type="evidence" value="ECO:0007669"/>
    <property type="project" value="TreeGrafter"/>
</dbReference>
<feature type="compositionally biased region" description="Basic and acidic residues" evidence="2">
    <location>
        <begin position="563"/>
        <end position="579"/>
    </location>
</feature>
<feature type="domain" description="DBB" evidence="3">
    <location>
        <begin position="155"/>
        <end position="289"/>
    </location>
</feature>
<dbReference type="PANTHER" id="PTHR16267:SF11">
    <property type="entry name" value="STUMPS, ISOFORM E"/>
    <property type="match status" value="1"/>
</dbReference>
<accession>A0AAV6UG54</accession>
<organism evidence="4 5">
    <name type="scientific">Oedothorax gibbosus</name>
    <dbReference type="NCBI Taxonomy" id="931172"/>
    <lineage>
        <taxon>Eukaryota</taxon>
        <taxon>Metazoa</taxon>
        <taxon>Ecdysozoa</taxon>
        <taxon>Arthropoda</taxon>
        <taxon>Chelicerata</taxon>
        <taxon>Arachnida</taxon>
        <taxon>Araneae</taxon>
        <taxon>Araneomorphae</taxon>
        <taxon>Entelegynae</taxon>
        <taxon>Araneoidea</taxon>
        <taxon>Linyphiidae</taxon>
        <taxon>Erigoninae</taxon>
        <taxon>Oedothorax</taxon>
    </lineage>
</organism>
<dbReference type="PANTHER" id="PTHR16267">
    <property type="entry name" value="BANK1/PIK3AP1 FAMILY MEMBER"/>
    <property type="match status" value="1"/>
</dbReference>
<dbReference type="Gene3D" id="3.40.50.10140">
    <property type="entry name" value="Toll/interleukin-1 receptor homology (TIR) domain"/>
    <property type="match status" value="1"/>
</dbReference>
<dbReference type="Pfam" id="PF18567">
    <property type="entry name" value="TIR_3"/>
    <property type="match status" value="1"/>
</dbReference>
<keyword evidence="1" id="KW-0597">Phosphoprotein</keyword>
<dbReference type="InterPro" id="IPR017893">
    <property type="entry name" value="DBB_domain"/>
</dbReference>
<keyword evidence="5" id="KW-1185">Reference proteome</keyword>
<dbReference type="PROSITE" id="PS51376">
    <property type="entry name" value="DBB"/>
    <property type="match status" value="1"/>
</dbReference>
<gene>
    <name evidence="4" type="ORF">JTE90_026184</name>
</gene>
<feature type="compositionally biased region" description="Polar residues" evidence="2">
    <location>
        <begin position="639"/>
        <end position="655"/>
    </location>
</feature>
<dbReference type="AlphaFoldDB" id="A0AAV6UG54"/>
<dbReference type="GO" id="GO:0005829">
    <property type="term" value="C:cytosol"/>
    <property type="evidence" value="ECO:0007669"/>
    <property type="project" value="TreeGrafter"/>
</dbReference>
<feature type="compositionally biased region" description="Polar residues" evidence="2">
    <location>
        <begin position="380"/>
        <end position="394"/>
    </location>
</feature>
<evidence type="ECO:0000313" key="4">
    <source>
        <dbReference type="EMBL" id="KAG8182733.1"/>
    </source>
</evidence>
<dbReference type="InterPro" id="IPR041340">
    <property type="entry name" value="PIK3AP1_TIR"/>
</dbReference>
<dbReference type="Pfam" id="PF14545">
    <property type="entry name" value="DBB"/>
    <property type="match status" value="1"/>
</dbReference>
<dbReference type="SMART" id="SM01282">
    <property type="entry name" value="DBB"/>
    <property type="match status" value="1"/>
</dbReference>
<dbReference type="GO" id="GO:0005104">
    <property type="term" value="F:fibroblast growth factor receptor binding"/>
    <property type="evidence" value="ECO:0007669"/>
    <property type="project" value="TreeGrafter"/>
</dbReference>
<reference evidence="4 5" key="1">
    <citation type="journal article" date="2022" name="Nat. Ecol. Evol.">
        <title>A masculinizing supergene underlies an exaggerated male reproductive morph in a spider.</title>
        <authorList>
            <person name="Hendrickx F."/>
            <person name="De Corte Z."/>
            <person name="Sonet G."/>
            <person name="Van Belleghem S.M."/>
            <person name="Kostlbacher S."/>
            <person name="Vangestel C."/>
        </authorList>
    </citation>
    <scope>NUCLEOTIDE SEQUENCE [LARGE SCALE GENOMIC DNA]</scope>
    <source>
        <strain evidence="4">W744_W776</strain>
    </source>
</reference>
<evidence type="ECO:0000256" key="2">
    <source>
        <dbReference type="SAM" id="MobiDB-lite"/>
    </source>
</evidence>
<name>A0AAV6UG54_9ARAC</name>
<protein>
    <recommendedName>
        <fullName evidence="3">DBB domain-containing protein</fullName>
    </recommendedName>
</protein>
<evidence type="ECO:0000256" key="1">
    <source>
        <dbReference type="ARBA" id="ARBA00022553"/>
    </source>
</evidence>
<sequence length="983" mass="109352">MSDPPDVTFLFAEDVVEWDSYLSRQLELTGVRTHHEQIEKMSFPLGPTYTTALAEARVVVVIVSPALVRFLDQRAADAYQFTRLLKPGRTIGMVCGASQASISSVKNVLISYDEWRHLEAKDQDINMVRKVMEMIQVSLAQSKETDRINKPKFKLVPRKVHEGNGKVYVMLAKPLDNSVKVRITLEDKGSREIPVKKRNPYTLVFVIPDDLIHVQNMLNVHVWFGEELMGISSVKCASKLGELYSLLASAPSPYEFMRNTLGVGSLHEVDLQLGSVFRKNLPKSGFSLLQFEGKHEKGATSDEFPTLLHFAARYGLSLLVNELLLCPGAQTASAIRNAKGMTPAQMANHEGHNKVAAAIDDFGKTNVEVKPDLDKPVPCPQTSISEKESNTNGPSDYYDIPASNPVPVLHLPANRMVGTTMNDRESDYMKMKGAQKENIEPCQNVFLDEHLESMKNTSPIEPKAKITLLESQAKLIEIMEAYKKGASLTEVERLQNEWKSFYQVSDAEAKSTLDGLRNLYAKAQKAKLNKKHSTSFSELRQFLTSKLRRKESIDSKGTTSRRNSKDSNSSERLPTEPEAVRPVSTLSVHSNASSSSGSSFDRLSMASAGSDSGHHSDFGEERSNKKKDRFESRYKQRVLNPSSNVANIQKLTLSSKPPAPPPRPYKPNLNDVKDHYSNKMVAPSFEEALKLPEFSPPGSKSLTLSSDWRTHKQMSLPFTDFSSYDGPNSDYDCPPPPRPSSSASKPIVREMWHLPPVSPCDPKMDYDIVPPPLPLSAPPQKQQEIAKQELSPNHAKPLDFNNLFDQCYDIPASMRQRSTSLSTDYDFPRTTLMDGGDSCSCQIMSNRNNLNSVKKCCATNDKMSPLETNIVKKCCDKGSSNNIAKISSNKMSSLESLPSVPSFDLSMKMAKLDAPSYDKCKPLGVEVRAQYSNVFLHKEGGSHRDSIPEEIAPPPPVLMKDNPEEYYKMVGAPIPVNPAFQIS</sequence>
<evidence type="ECO:0000259" key="3">
    <source>
        <dbReference type="PROSITE" id="PS51376"/>
    </source>
</evidence>
<dbReference type="InterPro" id="IPR052446">
    <property type="entry name" value="B-cell_PI3K-Signaling_Adptrs"/>
</dbReference>
<feature type="region of interest" description="Disordered" evidence="2">
    <location>
        <begin position="370"/>
        <end position="394"/>
    </location>
</feature>
<feature type="region of interest" description="Disordered" evidence="2">
    <location>
        <begin position="548"/>
        <end position="667"/>
    </location>
</feature>
<dbReference type="InterPro" id="IPR035897">
    <property type="entry name" value="Toll_tir_struct_dom_sf"/>
</dbReference>
<dbReference type="EMBL" id="JAFNEN010000451">
    <property type="protein sequence ID" value="KAG8182733.1"/>
    <property type="molecule type" value="Genomic_DNA"/>
</dbReference>
<dbReference type="Proteomes" id="UP000827092">
    <property type="component" value="Unassembled WGS sequence"/>
</dbReference>
<evidence type="ECO:0000313" key="5">
    <source>
        <dbReference type="Proteomes" id="UP000827092"/>
    </source>
</evidence>
<feature type="compositionally biased region" description="Low complexity" evidence="2">
    <location>
        <begin position="584"/>
        <end position="605"/>
    </location>
</feature>
<proteinExistence type="predicted"/>
<feature type="compositionally biased region" description="Basic and acidic residues" evidence="2">
    <location>
        <begin position="612"/>
        <end position="634"/>
    </location>
</feature>
<comment type="caution">
    <text evidence="4">The sequence shown here is derived from an EMBL/GenBank/DDBJ whole genome shotgun (WGS) entry which is preliminary data.</text>
</comment>